<gene>
    <name evidence="1" type="ORF">DEQ67_015230</name>
</gene>
<sequence length="154" mass="18034">MLSDRRFNVPEYQRLFSWKEKHHRQLWFDLQQFVEADLVKNSDISDVFFSSMYFAVDKDSNTHEIIDGQQRLTSINILLLSILEELRALDAESIRQETVSRLREGSIKQIESLLYRFENPLKGDVPRLSLNKHDDDDDAGQGFFEALMLGPEAR</sequence>
<dbReference type="EMBL" id="CP137690">
    <property type="protein sequence ID" value="XRJ21377.1"/>
    <property type="molecule type" value="Genomic_DNA"/>
</dbReference>
<proteinExistence type="predicted"/>
<reference evidence="1" key="1">
    <citation type="submission" date="2023-10" db="EMBL/GenBank/DDBJ databases">
        <title>A new archaeal virus that suppresses the transcription of host immunity genes.</title>
        <authorList>
            <person name="Turgeman-Grott I."/>
            <person name="Golan N."/>
            <person name="Neri U."/>
            <person name="Naki D."/>
            <person name="Altman N."/>
            <person name="Eizenshtein K."/>
            <person name="Choudhary D."/>
            <person name="Levi R."/>
            <person name="Himani H."/>
            <person name="Reshef L."/>
            <person name="Papke T.R."/>
            <person name="Gophna U."/>
        </authorList>
    </citation>
    <scope>NUCLEOTIDE SEQUENCE</scope>
    <source>
        <strain evidence="1">Atlit-48N</strain>
    </source>
</reference>
<name>A0ACD5I3S9_9EURY</name>
<dbReference type="Proteomes" id="UP000257089">
    <property type="component" value="Plasmid p48N_1"/>
</dbReference>
<evidence type="ECO:0000313" key="2">
    <source>
        <dbReference type="Proteomes" id="UP000257089"/>
    </source>
</evidence>
<keyword evidence="1" id="KW-0614">Plasmid</keyword>
<protein>
    <submittedName>
        <fullName evidence="1">DUF262 domain-containing protein</fullName>
    </submittedName>
</protein>
<organism evidence="1 2">
    <name type="scientific">Haloferax sp. Atlit-48N</name>
    <dbReference type="NCBI Taxonomy" id="2077198"/>
    <lineage>
        <taxon>Archaea</taxon>
        <taxon>Methanobacteriati</taxon>
        <taxon>Methanobacteriota</taxon>
        <taxon>Stenosarchaea group</taxon>
        <taxon>Halobacteria</taxon>
        <taxon>Halobacteriales</taxon>
        <taxon>Haloferacaceae</taxon>
        <taxon>Haloferax</taxon>
    </lineage>
</organism>
<evidence type="ECO:0000313" key="1">
    <source>
        <dbReference type="EMBL" id="XRJ21377.1"/>
    </source>
</evidence>
<geneLocation type="plasmid" evidence="1 2">
    <name>p48N_1</name>
</geneLocation>
<accession>A0ACD5I3S9</accession>